<accession>A0A8J3GZB6</accession>
<evidence type="ECO:0000259" key="3">
    <source>
        <dbReference type="Pfam" id="PF07589"/>
    </source>
</evidence>
<feature type="transmembrane region" description="Helical" evidence="1">
    <location>
        <begin position="277"/>
        <end position="296"/>
    </location>
</feature>
<evidence type="ECO:0000256" key="2">
    <source>
        <dbReference type="SAM" id="SignalP"/>
    </source>
</evidence>
<dbReference type="Pfam" id="PF07589">
    <property type="entry name" value="PEP-CTERM"/>
    <property type="match status" value="1"/>
</dbReference>
<organism evidence="5 6">
    <name type="scientific">Seohaeicola zhoushanensis</name>
    <dbReference type="NCBI Taxonomy" id="1569283"/>
    <lineage>
        <taxon>Bacteria</taxon>
        <taxon>Pseudomonadati</taxon>
        <taxon>Pseudomonadota</taxon>
        <taxon>Alphaproteobacteria</taxon>
        <taxon>Rhodobacterales</taxon>
        <taxon>Roseobacteraceae</taxon>
        <taxon>Seohaeicola</taxon>
    </lineage>
</organism>
<evidence type="ECO:0000256" key="1">
    <source>
        <dbReference type="SAM" id="Phobius"/>
    </source>
</evidence>
<dbReference type="InterPro" id="IPR026588">
    <property type="entry name" value="Choice_anch_A"/>
</dbReference>
<dbReference type="NCBIfam" id="TIGR03370">
    <property type="entry name" value="VPLPA-CTERM"/>
    <property type="match status" value="1"/>
</dbReference>
<keyword evidence="6" id="KW-1185">Reference proteome</keyword>
<evidence type="ECO:0000313" key="5">
    <source>
        <dbReference type="EMBL" id="GHF56252.1"/>
    </source>
</evidence>
<feature type="domain" description="Ice-binding protein C-terminal" evidence="3">
    <location>
        <begin position="276"/>
        <end position="300"/>
    </location>
</feature>
<keyword evidence="1" id="KW-1133">Transmembrane helix</keyword>
<dbReference type="NCBIfam" id="TIGR04215">
    <property type="entry name" value="choice_anch_A"/>
    <property type="match status" value="1"/>
</dbReference>
<keyword evidence="1" id="KW-0812">Transmembrane</keyword>
<gene>
    <name evidence="5" type="ORF">GCM10017056_29830</name>
</gene>
<evidence type="ECO:0000259" key="4">
    <source>
        <dbReference type="Pfam" id="PF20597"/>
    </source>
</evidence>
<dbReference type="NCBIfam" id="TIGR02595">
    <property type="entry name" value="PEP_CTERM"/>
    <property type="match status" value="1"/>
</dbReference>
<evidence type="ECO:0008006" key="7">
    <source>
        <dbReference type="Google" id="ProtNLM"/>
    </source>
</evidence>
<dbReference type="Pfam" id="PF20597">
    <property type="entry name" value="pAdhesive_15"/>
    <property type="match status" value="1"/>
</dbReference>
<feature type="domain" description="Choice-of-anchor A" evidence="4">
    <location>
        <begin position="28"/>
        <end position="262"/>
    </location>
</feature>
<dbReference type="InterPro" id="IPR022472">
    <property type="entry name" value="VPLPA-CTERM"/>
</dbReference>
<dbReference type="AlphaFoldDB" id="A0A8J3GZB6"/>
<dbReference type="EMBL" id="BNCJ01000008">
    <property type="protein sequence ID" value="GHF56252.1"/>
    <property type="molecule type" value="Genomic_DNA"/>
</dbReference>
<dbReference type="RefSeq" id="WP_189680941.1">
    <property type="nucleotide sequence ID" value="NZ_BNCJ01000008.1"/>
</dbReference>
<proteinExistence type="predicted"/>
<dbReference type="InterPro" id="IPR013424">
    <property type="entry name" value="Ice-binding_C"/>
</dbReference>
<keyword evidence="1" id="KW-0472">Membrane</keyword>
<comment type="caution">
    <text evidence="5">The sequence shown here is derived from an EMBL/GenBank/DDBJ whole genome shotgun (WGS) entry which is preliminary data.</text>
</comment>
<evidence type="ECO:0000313" key="6">
    <source>
        <dbReference type="Proteomes" id="UP000626220"/>
    </source>
</evidence>
<feature type="chain" id="PRO_5035170998" description="Choice-of-anchor A family protein" evidence="2">
    <location>
        <begin position="22"/>
        <end position="302"/>
    </location>
</feature>
<reference evidence="5" key="1">
    <citation type="journal article" date="2014" name="Int. J. Syst. Evol. Microbiol.">
        <title>Complete genome sequence of Corynebacterium casei LMG S-19264T (=DSM 44701T), isolated from a smear-ripened cheese.</title>
        <authorList>
            <consortium name="US DOE Joint Genome Institute (JGI-PGF)"/>
            <person name="Walter F."/>
            <person name="Albersmeier A."/>
            <person name="Kalinowski J."/>
            <person name="Ruckert C."/>
        </authorList>
    </citation>
    <scope>NUCLEOTIDE SEQUENCE</scope>
    <source>
        <strain evidence="5">KCTC 42650</strain>
    </source>
</reference>
<sequence length="302" mass="30812">MFKKTLLAAAVALAPFGAAQAATLDAVSLLQQFGLITTGNVTVGALKVHGRALIGGSLTGNFAEVNNGNIDAKVASDFDELVLGSATSGTKVRVNNNGSASYNGAPSELYAKVKSTPAIAPENYAAILDAFAADLGAMSATASATKVGGNGLSFNASSTGGVTVYDMTAADFQNRDISLALNGADLVVINVSGTGTFNVLSNFNFDATLAKNVIWNLSGFSSVNLQRSVKGQVLAGGMAVNFNSDIEGTLYAGTVQAGAQLHIQTLDYEVPPPVSQVPVPATLPLLLAGAGAFAVLRRRRRA</sequence>
<dbReference type="Proteomes" id="UP000626220">
    <property type="component" value="Unassembled WGS sequence"/>
</dbReference>
<reference evidence="5" key="2">
    <citation type="submission" date="2020-09" db="EMBL/GenBank/DDBJ databases">
        <authorList>
            <person name="Sun Q."/>
            <person name="Kim S."/>
        </authorList>
    </citation>
    <scope>NUCLEOTIDE SEQUENCE</scope>
    <source>
        <strain evidence="5">KCTC 42650</strain>
    </source>
</reference>
<feature type="signal peptide" evidence="2">
    <location>
        <begin position="1"/>
        <end position="21"/>
    </location>
</feature>
<name>A0A8J3GZB6_9RHOB</name>
<keyword evidence="2" id="KW-0732">Signal</keyword>
<protein>
    <recommendedName>
        <fullName evidence="7">Choice-of-anchor A family protein</fullName>
    </recommendedName>
</protein>